<evidence type="ECO:0000313" key="10">
    <source>
        <dbReference type="EMBL" id="MCU7548264.1"/>
    </source>
</evidence>
<reference evidence="10" key="1">
    <citation type="submission" date="2022-09" db="EMBL/GenBank/DDBJ databases">
        <authorList>
            <person name="Yuan C."/>
            <person name="Ke Z."/>
        </authorList>
    </citation>
    <scope>NUCLEOTIDE SEQUENCE</scope>
    <source>
        <strain evidence="10">LB-8</strain>
    </source>
</reference>
<dbReference type="PROSITE" id="PS50893">
    <property type="entry name" value="ABC_TRANSPORTER_2"/>
    <property type="match status" value="1"/>
</dbReference>
<dbReference type="RefSeq" id="WP_279295708.1">
    <property type="nucleotide sequence ID" value="NZ_JAOTIF010000001.1"/>
</dbReference>
<dbReference type="GO" id="GO:0140359">
    <property type="term" value="F:ABC-type transporter activity"/>
    <property type="evidence" value="ECO:0007669"/>
    <property type="project" value="InterPro"/>
</dbReference>
<dbReference type="GO" id="GO:0034040">
    <property type="term" value="F:ATPase-coupled lipid transmembrane transporter activity"/>
    <property type="evidence" value="ECO:0007669"/>
    <property type="project" value="TreeGrafter"/>
</dbReference>
<dbReference type="InterPro" id="IPR003593">
    <property type="entry name" value="AAA+_ATPase"/>
</dbReference>
<comment type="subcellular location">
    <subcellularLocation>
        <location evidence="1">Cell membrane</location>
        <topology evidence="1">Multi-pass membrane protein</topology>
    </subcellularLocation>
</comment>
<evidence type="ECO:0000256" key="2">
    <source>
        <dbReference type="ARBA" id="ARBA00022692"/>
    </source>
</evidence>
<feature type="transmembrane region" description="Helical" evidence="7">
    <location>
        <begin position="24"/>
        <end position="48"/>
    </location>
</feature>
<dbReference type="GO" id="GO:0005524">
    <property type="term" value="F:ATP binding"/>
    <property type="evidence" value="ECO:0007669"/>
    <property type="project" value="UniProtKB-KW"/>
</dbReference>
<dbReference type="InterPro" id="IPR003439">
    <property type="entry name" value="ABC_transporter-like_ATP-bd"/>
</dbReference>
<name>A0A9X2XNI0_9BACT</name>
<dbReference type="Gene3D" id="1.20.1560.10">
    <property type="entry name" value="ABC transporter type 1, transmembrane domain"/>
    <property type="match status" value="1"/>
</dbReference>
<gene>
    <name evidence="10" type="ORF">OCK74_04020</name>
</gene>
<dbReference type="InterPro" id="IPR011527">
    <property type="entry name" value="ABC1_TM_dom"/>
</dbReference>
<dbReference type="AlphaFoldDB" id="A0A9X2XNI0"/>
<dbReference type="Pfam" id="PF00005">
    <property type="entry name" value="ABC_tran"/>
    <property type="match status" value="1"/>
</dbReference>
<dbReference type="InterPro" id="IPR036640">
    <property type="entry name" value="ABC1_TM_sf"/>
</dbReference>
<dbReference type="PROSITE" id="PS50929">
    <property type="entry name" value="ABC_TM1F"/>
    <property type="match status" value="1"/>
</dbReference>
<dbReference type="PROSITE" id="PS00211">
    <property type="entry name" value="ABC_TRANSPORTER_1"/>
    <property type="match status" value="1"/>
</dbReference>
<sequence length="596" mass="67400">MISKYGNNLLQYFRYYYSIVGNKLLFSICLSIIVSALDGLGLAMFMPFLQSVANEGKAANDSMGNLHYVIDAIKGIGFPLTLGSILATMVILFSFKGFMRYVEVNYTAGVVYFFMKKLRHKLVNKLQNISYRGFTKLEAGIIQNNFIAEVQKMSQAVRSYLLYCQAMVMLITYVSFSLLANFQFALLLAVSAGLTNLLYSRIYKKLQETSYKISENGNNFNAYMIQAVHYFKYLKATNYLGTYSVKLKEVIDNTEALSKKIARYNSITMGLKEPMIILIVVIVVYIQATWLGGNLGSIILSLILFYRALNFLVVLQQYWQNFIQNTGSIRSITKIEKAMSKMVEFQGAKEFDTLRKEIAVVDVSLTYGKNTVLQKTNIIIPQKQTVAFVGESGSGKTSLANIIMGLINPDKGTVLLDGISLTEYNLDSYRKRIGYISQDPVIFNDSIFNNVTFWAEPTPANMKRFWEVIDLVSLKEFVESQEQKELTKLGDHGLLISGGQKQRISIAREMFKNVEILVLDEATSALDSETELMIQENIEKLHGHYTMLVIAHRLSTIKNVDKIYLLDKGNVVISGDFENMVQNSDKFKRMVALQGL</sequence>
<dbReference type="GO" id="GO:0016887">
    <property type="term" value="F:ATP hydrolysis activity"/>
    <property type="evidence" value="ECO:0007669"/>
    <property type="project" value="InterPro"/>
</dbReference>
<dbReference type="InterPro" id="IPR017871">
    <property type="entry name" value="ABC_transporter-like_CS"/>
</dbReference>
<dbReference type="InterPro" id="IPR039421">
    <property type="entry name" value="Type_1_exporter"/>
</dbReference>
<dbReference type="PANTHER" id="PTHR24221:SF654">
    <property type="entry name" value="ATP-BINDING CASSETTE SUB-FAMILY B MEMBER 6"/>
    <property type="match status" value="1"/>
</dbReference>
<dbReference type="GO" id="GO:0005886">
    <property type="term" value="C:plasma membrane"/>
    <property type="evidence" value="ECO:0007669"/>
    <property type="project" value="UniProtKB-SubCell"/>
</dbReference>
<dbReference type="Proteomes" id="UP001155483">
    <property type="component" value="Unassembled WGS sequence"/>
</dbReference>
<reference evidence="10" key="2">
    <citation type="submission" date="2023-04" db="EMBL/GenBank/DDBJ databases">
        <title>Paracnuella aquatica gen. nov., sp. nov., a member of the family Chitinophagaceae isolated from a hot spring.</title>
        <authorList>
            <person name="Wang C."/>
        </authorList>
    </citation>
    <scope>NUCLEOTIDE SEQUENCE</scope>
    <source>
        <strain evidence="10">LB-8</strain>
    </source>
</reference>
<keyword evidence="4 10" id="KW-0067">ATP-binding</keyword>
<evidence type="ECO:0000256" key="3">
    <source>
        <dbReference type="ARBA" id="ARBA00022741"/>
    </source>
</evidence>
<evidence type="ECO:0000259" key="9">
    <source>
        <dbReference type="PROSITE" id="PS50929"/>
    </source>
</evidence>
<dbReference type="Gene3D" id="3.40.50.300">
    <property type="entry name" value="P-loop containing nucleotide triphosphate hydrolases"/>
    <property type="match status" value="1"/>
</dbReference>
<feature type="transmembrane region" description="Helical" evidence="7">
    <location>
        <begin position="68"/>
        <end position="92"/>
    </location>
</feature>
<feature type="transmembrane region" description="Helical" evidence="7">
    <location>
        <begin position="275"/>
        <end position="292"/>
    </location>
</feature>
<evidence type="ECO:0000256" key="6">
    <source>
        <dbReference type="ARBA" id="ARBA00023136"/>
    </source>
</evidence>
<dbReference type="InterPro" id="IPR027417">
    <property type="entry name" value="P-loop_NTPase"/>
</dbReference>
<dbReference type="PANTHER" id="PTHR24221">
    <property type="entry name" value="ATP-BINDING CASSETTE SUB-FAMILY B"/>
    <property type="match status" value="1"/>
</dbReference>
<evidence type="ECO:0000313" key="11">
    <source>
        <dbReference type="Proteomes" id="UP001155483"/>
    </source>
</evidence>
<keyword evidence="11" id="KW-1185">Reference proteome</keyword>
<feature type="domain" description="ABC transporter" evidence="8">
    <location>
        <begin position="358"/>
        <end position="593"/>
    </location>
</feature>
<protein>
    <submittedName>
        <fullName evidence="10">ABC transporter ATP-binding protein/permease</fullName>
    </submittedName>
</protein>
<evidence type="ECO:0000256" key="7">
    <source>
        <dbReference type="SAM" id="Phobius"/>
    </source>
</evidence>
<evidence type="ECO:0000256" key="1">
    <source>
        <dbReference type="ARBA" id="ARBA00004651"/>
    </source>
</evidence>
<feature type="domain" description="ABC transmembrane type-1" evidence="9">
    <location>
        <begin position="25"/>
        <end position="324"/>
    </location>
</feature>
<dbReference type="Pfam" id="PF00664">
    <property type="entry name" value="ABC_membrane"/>
    <property type="match status" value="1"/>
</dbReference>
<dbReference type="SUPFAM" id="SSF90123">
    <property type="entry name" value="ABC transporter transmembrane region"/>
    <property type="match status" value="1"/>
</dbReference>
<evidence type="ECO:0000259" key="8">
    <source>
        <dbReference type="PROSITE" id="PS50893"/>
    </source>
</evidence>
<dbReference type="SMART" id="SM00382">
    <property type="entry name" value="AAA"/>
    <property type="match status" value="1"/>
</dbReference>
<keyword evidence="2 7" id="KW-0812">Transmembrane</keyword>
<feature type="transmembrane region" description="Helical" evidence="7">
    <location>
        <begin position="160"/>
        <end position="176"/>
    </location>
</feature>
<dbReference type="SUPFAM" id="SSF52540">
    <property type="entry name" value="P-loop containing nucleoside triphosphate hydrolases"/>
    <property type="match status" value="1"/>
</dbReference>
<keyword evidence="3" id="KW-0547">Nucleotide-binding</keyword>
<evidence type="ECO:0000256" key="5">
    <source>
        <dbReference type="ARBA" id="ARBA00022989"/>
    </source>
</evidence>
<organism evidence="10 11">
    <name type="scientific">Paraflavisolibacter caeni</name>
    <dbReference type="NCBI Taxonomy" id="2982496"/>
    <lineage>
        <taxon>Bacteria</taxon>
        <taxon>Pseudomonadati</taxon>
        <taxon>Bacteroidota</taxon>
        <taxon>Chitinophagia</taxon>
        <taxon>Chitinophagales</taxon>
        <taxon>Chitinophagaceae</taxon>
        <taxon>Paraflavisolibacter</taxon>
    </lineage>
</organism>
<comment type="caution">
    <text evidence="10">The sequence shown here is derived from an EMBL/GenBank/DDBJ whole genome shotgun (WGS) entry which is preliminary data.</text>
</comment>
<proteinExistence type="predicted"/>
<keyword evidence="6 7" id="KW-0472">Membrane</keyword>
<feature type="transmembrane region" description="Helical" evidence="7">
    <location>
        <begin position="182"/>
        <end position="199"/>
    </location>
</feature>
<evidence type="ECO:0000256" key="4">
    <source>
        <dbReference type="ARBA" id="ARBA00022840"/>
    </source>
</evidence>
<dbReference type="EMBL" id="JAOTIF010000001">
    <property type="protein sequence ID" value="MCU7548264.1"/>
    <property type="molecule type" value="Genomic_DNA"/>
</dbReference>
<keyword evidence="5 7" id="KW-1133">Transmembrane helix</keyword>
<accession>A0A9X2XNI0</accession>